<dbReference type="EMBL" id="JAADJU010000003">
    <property type="protein sequence ID" value="NMP26800.1"/>
    <property type="molecule type" value="Genomic_DNA"/>
</dbReference>
<keyword evidence="2 4" id="KW-0560">Oxidoreductase</keyword>
<dbReference type="PANTHER" id="PTHR10996">
    <property type="entry name" value="2-HYDROXYACID DEHYDROGENASE-RELATED"/>
    <property type="match status" value="1"/>
</dbReference>
<dbReference type="Pfam" id="PF02826">
    <property type="entry name" value="2-Hacid_dh_C"/>
    <property type="match status" value="1"/>
</dbReference>
<accession>A0A848MI97</accession>
<organism evidence="7 8">
    <name type="scientific">Rouxiella aceris</name>
    <dbReference type="NCBI Taxonomy" id="2703884"/>
    <lineage>
        <taxon>Bacteria</taxon>
        <taxon>Pseudomonadati</taxon>
        <taxon>Pseudomonadota</taxon>
        <taxon>Gammaproteobacteria</taxon>
        <taxon>Enterobacterales</taxon>
        <taxon>Yersiniaceae</taxon>
        <taxon>Rouxiella</taxon>
    </lineage>
</organism>
<evidence type="ECO:0000313" key="7">
    <source>
        <dbReference type="EMBL" id="NMP26800.1"/>
    </source>
</evidence>
<dbReference type="GO" id="GO:0051287">
    <property type="term" value="F:NAD binding"/>
    <property type="evidence" value="ECO:0007669"/>
    <property type="project" value="InterPro"/>
</dbReference>
<dbReference type="GO" id="GO:0016618">
    <property type="term" value="F:hydroxypyruvate reductase [NAD(P)H] activity"/>
    <property type="evidence" value="ECO:0007669"/>
    <property type="project" value="TreeGrafter"/>
</dbReference>
<evidence type="ECO:0000256" key="3">
    <source>
        <dbReference type="ARBA" id="ARBA00023027"/>
    </source>
</evidence>
<feature type="domain" description="D-isomer specific 2-hydroxyacid dehydrogenase catalytic" evidence="5">
    <location>
        <begin position="41"/>
        <end position="313"/>
    </location>
</feature>
<evidence type="ECO:0000259" key="6">
    <source>
        <dbReference type="Pfam" id="PF02826"/>
    </source>
</evidence>
<dbReference type="Proteomes" id="UP000585363">
    <property type="component" value="Unassembled WGS sequence"/>
</dbReference>
<dbReference type="Pfam" id="PF00389">
    <property type="entry name" value="2-Hacid_dh"/>
    <property type="match status" value="1"/>
</dbReference>
<comment type="caution">
    <text evidence="7">The sequence shown here is derived from an EMBL/GenBank/DDBJ whole genome shotgun (WGS) entry which is preliminary data.</text>
</comment>
<dbReference type="InterPro" id="IPR006140">
    <property type="entry name" value="D-isomer_DH_NAD-bd"/>
</dbReference>
<dbReference type="InterPro" id="IPR006139">
    <property type="entry name" value="D-isomer_2_OHA_DH_cat_dom"/>
</dbReference>
<dbReference type="FunFam" id="3.40.50.720:FF:000203">
    <property type="entry name" value="D-3-phosphoglycerate dehydrogenase (SerA)"/>
    <property type="match status" value="1"/>
</dbReference>
<reference evidence="7 8" key="1">
    <citation type="submission" date="2020-01" db="EMBL/GenBank/DDBJ databases">
        <authorList>
            <person name="Lee S.D."/>
        </authorList>
    </citation>
    <scope>NUCLEOTIDE SEQUENCE [LARGE SCALE GENOMIC DNA]</scope>
    <source>
        <strain evidence="7 8">SAP-1</strain>
    </source>
</reference>
<sequence length="315" mass="33595">MSIALLSHIELDAGYPSHFEQAGFNLYYATTAEARNNLDPEIAVEIRAVLTVGSIGITAKQMAALPNLEIICAQGVGFEQIDIEAANVRNIKVTHGPGTNNSAVADHTLALMLAITRSIPFLDGKVRSGEWNRSRLVLPGMFGKKLGVIGMGNIGTQIAQRCAGGFDMQVGYFNRRPLPDSAWRYFDSRQALAAWADYLVVATPGGKDTQKLVDAEVLRELGPQGYLINIARGSVVDTAALIASLKNQQIAGAALDVIDGEPQVPPEMLTLTQNLVMTPHTAGRSPQAVANMMQLVIANLGAHFSGQALLTPVPA</sequence>
<dbReference type="InterPro" id="IPR029752">
    <property type="entry name" value="D-isomer_DH_CS1"/>
</dbReference>
<gene>
    <name evidence="7" type="ORF">GW590_07985</name>
</gene>
<dbReference type="CDD" id="cd12156">
    <property type="entry name" value="HPPR"/>
    <property type="match status" value="1"/>
</dbReference>
<proteinExistence type="inferred from homology"/>
<dbReference type="GO" id="GO:0005829">
    <property type="term" value="C:cytosol"/>
    <property type="evidence" value="ECO:0007669"/>
    <property type="project" value="TreeGrafter"/>
</dbReference>
<reference evidence="7 8" key="2">
    <citation type="submission" date="2020-06" db="EMBL/GenBank/DDBJ databases">
        <title>Polyphasic characterization of a Rahnella strain isolated from tree sap.</title>
        <authorList>
            <person name="Kim I.S."/>
        </authorList>
    </citation>
    <scope>NUCLEOTIDE SEQUENCE [LARGE SCALE GENOMIC DNA]</scope>
    <source>
        <strain evidence="7 8">SAP-1</strain>
    </source>
</reference>
<name>A0A848MI97_9GAMM</name>
<dbReference type="SUPFAM" id="SSF52283">
    <property type="entry name" value="Formate/glycerate dehydrogenase catalytic domain-like"/>
    <property type="match status" value="1"/>
</dbReference>
<keyword evidence="8" id="KW-1185">Reference proteome</keyword>
<evidence type="ECO:0000256" key="1">
    <source>
        <dbReference type="ARBA" id="ARBA00005854"/>
    </source>
</evidence>
<evidence type="ECO:0000256" key="4">
    <source>
        <dbReference type="RuleBase" id="RU003719"/>
    </source>
</evidence>
<evidence type="ECO:0000259" key="5">
    <source>
        <dbReference type="Pfam" id="PF00389"/>
    </source>
</evidence>
<dbReference type="Gene3D" id="3.40.50.720">
    <property type="entry name" value="NAD(P)-binding Rossmann-like Domain"/>
    <property type="match status" value="2"/>
</dbReference>
<feature type="domain" description="D-isomer specific 2-hydroxyacid dehydrogenase NAD-binding" evidence="6">
    <location>
        <begin position="109"/>
        <end position="282"/>
    </location>
</feature>
<dbReference type="SUPFAM" id="SSF51735">
    <property type="entry name" value="NAD(P)-binding Rossmann-fold domains"/>
    <property type="match status" value="1"/>
</dbReference>
<protein>
    <submittedName>
        <fullName evidence="7">2-hydroxyacid dehydrogenase</fullName>
    </submittedName>
</protein>
<dbReference type="PROSITE" id="PS00065">
    <property type="entry name" value="D_2_HYDROXYACID_DH_1"/>
    <property type="match status" value="1"/>
</dbReference>
<dbReference type="RefSeq" id="WP_169402487.1">
    <property type="nucleotide sequence ID" value="NZ_JAADJU010000003.1"/>
</dbReference>
<evidence type="ECO:0000256" key="2">
    <source>
        <dbReference type="ARBA" id="ARBA00023002"/>
    </source>
</evidence>
<dbReference type="InterPro" id="IPR050223">
    <property type="entry name" value="D-isomer_2-hydroxyacid_DH"/>
</dbReference>
<dbReference type="InterPro" id="IPR036291">
    <property type="entry name" value="NAD(P)-bd_dom_sf"/>
</dbReference>
<dbReference type="PANTHER" id="PTHR10996:SF178">
    <property type="entry name" value="2-HYDROXYACID DEHYDROGENASE YGL185C-RELATED"/>
    <property type="match status" value="1"/>
</dbReference>
<dbReference type="GO" id="GO:0030267">
    <property type="term" value="F:glyoxylate reductase (NADPH) activity"/>
    <property type="evidence" value="ECO:0007669"/>
    <property type="project" value="TreeGrafter"/>
</dbReference>
<keyword evidence="3" id="KW-0520">NAD</keyword>
<comment type="similarity">
    <text evidence="1 4">Belongs to the D-isomer specific 2-hydroxyacid dehydrogenase family.</text>
</comment>
<dbReference type="AlphaFoldDB" id="A0A848MI97"/>
<evidence type="ECO:0000313" key="8">
    <source>
        <dbReference type="Proteomes" id="UP000585363"/>
    </source>
</evidence>